<sequence length="192" mass="20511">MTEPEGPRSGPAPQYGEYASAEEQRAAIRTPAPSPASPSDAAASATASPSALPTGTRPPARPMRPTTRAAQPSRRADRLITLLLLVYGLVTVVSTVTQLWHFADFAELWMRFAGIDAEFTNIAQGDLWGRIGAGILILGWLATALLSGWMIARSRLAWWIPLVGAIVTYAVLTVCLMVPLANDPAIAAHLVR</sequence>
<dbReference type="RefSeq" id="WP_215486515.1">
    <property type="nucleotide sequence ID" value="NZ_BAAAPJ010000003.1"/>
</dbReference>
<dbReference type="InterPro" id="IPR046231">
    <property type="entry name" value="DUF6264"/>
</dbReference>
<feature type="transmembrane region" description="Helical" evidence="2">
    <location>
        <begin position="79"/>
        <end position="100"/>
    </location>
</feature>
<keyword evidence="2" id="KW-0472">Membrane</keyword>
<feature type="transmembrane region" description="Helical" evidence="2">
    <location>
        <begin position="156"/>
        <end position="181"/>
    </location>
</feature>
<dbReference type="EMBL" id="JAFLHG010000003">
    <property type="protein sequence ID" value="MBT8797269.1"/>
    <property type="molecule type" value="Genomic_DNA"/>
</dbReference>
<reference evidence="3 4" key="1">
    <citation type="submission" date="2021-03" db="EMBL/GenBank/DDBJ databases">
        <title>Microbacterium pauli sp. nov., isolated from microfiltered milk.</title>
        <authorList>
            <person name="Bellassi P."/>
            <person name="Fontana A."/>
            <person name="Callegari M.L."/>
            <person name="Lorenzo M."/>
            <person name="Cappa F."/>
        </authorList>
    </citation>
    <scope>NUCLEOTIDE SEQUENCE [LARGE SCALE GENOMIC DNA]</scope>
    <source>
        <strain evidence="3 4">DSM 18909</strain>
    </source>
</reference>
<evidence type="ECO:0000256" key="2">
    <source>
        <dbReference type="SAM" id="Phobius"/>
    </source>
</evidence>
<organism evidence="3 4">
    <name type="scientific">Microbacterium flavum</name>
    <dbReference type="NCBI Taxonomy" id="415216"/>
    <lineage>
        <taxon>Bacteria</taxon>
        <taxon>Bacillati</taxon>
        <taxon>Actinomycetota</taxon>
        <taxon>Actinomycetes</taxon>
        <taxon>Micrococcales</taxon>
        <taxon>Microbacteriaceae</taxon>
        <taxon>Microbacterium</taxon>
    </lineage>
</organism>
<keyword evidence="2" id="KW-0812">Transmembrane</keyword>
<feature type="region of interest" description="Disordered" evidence="1">
    <location>
        <begin position="1"/>
        <end position="72"/>
    </location>
</feature>
<proteinExistence type="predicted"/>
<name>A0ABS5XRW7_9MICO</name>
<feature type="compositionally biased region" description="Low complexity" evidence="1">
    <location>
        <begin position="27"/>
        <end position="72"/>
    </location>
</feature>
<dbReference type="Pfam" id="PF19779">
    <property type="entry name" value="DUF6264"/>
    <property type="match status" value="1"/>
</dbReference>
<evidence type="ECO:0000256" key="1">
    <source>
        <dbReference type="SAM" id="MobiDB-lite"/>
    </source>
</evidence>
<keyword evidence="2" id="KW-1133">Transmembrane helix</keyword>
<dbReference type="Proteomes" id="UP000740605">
    <property type="component" value="Unassembled WGS sequence"/>
</dbReference>
<evidence type="ECO:0000313" key="3">
    <source>
        <dbReference type="EMBL" id="MBT8797269.1"/>
    </source>
</evidence>
<accession>A0ABS5XRW7</accession>
<comment type="caution">
    <text evidence="3">The sequence shown here is derived from an EMBL/GenBank/DDBJ whole genome shotgun (WGS) entry which is preliminary data.</text>
</comment>
<feature type="transmembrane region" description="Helical" evidence="2">
    <location>
        <begin position="127"/>
        <end position="149"/>
    </location>
</feature>
<evidence type="ECO:0000313" key="4">
    <source>
        <dbReference type="Proteomes" id="UP000740605"/>
    </source>
</evidence>
<keyword evidence="4" id="KW-1185">Reference proteome</keyword>
<gene>
    <name evidence="3" type="ORF">J0P97_04180</name>
</gene>
<protein>
    <submittedName>
        <fullName evidence="3">Uncharacterized protein</fullName>
    </submittedName>
</protein>